<dbReference type="RefSeq" id="WP_089293061.1">
    <property type="nucleotide sequence ID" value="NZ_BOMU01000041.1"/>
</dbReference>
<feature type="region of interest" description="Disordered" evidence="1">
    <location>
        <begin position="1"/>
        <end position="20"/>
    </location>
</feature>
<dbReference type="AlphaFoldDB" id="A0A238XIL1"/>
<evidence type="ECO:0000313" key="2">
    <source>
        <dbReference type="EMBL" id="SNR58313.1"/>
    </source>
</evidence>
<dbReference type="EMBL" id="FZNR01000003">
    <property type="protein sequence ID" value="SNR58313.1"/>
    <property type="molecule type" value="Genomic_DNA"/>
</dbReference>
<gene>
    <name evidence="2" type="ORF">SAMN06264365_103459</name>
</gene>
<protein>
    <submittedName>
        <fullName evidence="2">Uncharacterized protein</fullName>
    </submittedName>
</protein>
<dbReference type="OrthoDB" id="3535759at2"/>
<accession>A0A238XIL1</accession>
<organism evidence="2 3">
    <name type="scientific">Actinoplanes regularis</name>
    <dbReference type="NCBI Taxonomy" id="52697"/>
    <lineage>
        <taxon>Bacteria</taxon>
        <taxon>Bacillati</taxon>
        <taxon>Actinomycetota</taxon>
        <taxon>Actinomycetes</taxon>
        <taxon>Micromonosporales</taxon>
        <taxon>Micromonosporaceae</taxon>
        <taxon>Actinoplanes</taxon>
    </lineage>
</organism>
<sequence length="245" mass="26959">MTTPQTGPAGPAGADSANPEAGIPLIREWHTMTADEQAAAWTDLIAWVAWIHDLYELSREERLPLCWPQHPGLVEELRGLKAWRDLIYDNPEAASAPHTARSWHGELRQTVAAAIGFWAPGCRTGHRDAVLLADAQPDRREKWLAAGPPMMASAPKAAAVAVPAVRPEVISTEDMFAALKAGTAVRHSRSVPHYIRYENAWWTRGKGGTDWLRCHDEQGAFLDRTSQRLSGADAAHDRITNGKDQ</sequence>
<evidence type="ECO:0000256" key="1">
    <source>
        <dbReference type="SAM" id="MobiDB-lite"/>
    </source>
</evidence>
<keyword evidence="3" id="KW-1185">Reference proteome</keyword>
<dbReference type="Proteomes" id="UP000198415">
    <property type="component" value="Unassembled WGS sequence"/>
</dbReference>
<evidence type="ECO:0000313" key="3">
    <source>
        <dbReference type="Proteomes" id="UP000198415"/>
    </source>
</evidence>
<name>A0A238XIL1_9ACTN</name>
<proteinExistence type="predicted"/>
<reference evidence="2 3" key="1">
    <citation type="submission" date="2017-06" db="EMBL/GenBank/DDBJ databases">
        <authorList>
            <person name="Kim H.J."/>
            <person name="Triplett B.A."/>
        </authorList>
    </citation>
    <scope>NUCLEOTIDE SEQUENCE [LARGE SCALE GENOMIC DNA]</scope>
    <source>
        <strain evidence="2 3">DSM 43151</strain>
    </source>
</reference>